<dbReference type="Pfam" id="PF00440">
    <property type="entry name" value="TetR_N"/>
    <property type="match status" value="1"/>
</dbReference>
<evidence type="ECO:0000256" key="2">
    <source>
        <dbReference type="ARBA" id="ARBA00023125"/>
    </source>
</evidence>
<dbReference type="PROSITE" id="PS50977">
    <property type="entry name" value="HTH_TETR_2"/>
    <property type="match status" value="1"/>
</dbReference>
<dbReference type="Pfam" id="PF21943">
    <property type="entry name" value="TetR_C_46"/>
    <property type="match status" value="1"/>
</dbReference>
<dbReference type="SUPFAM" id="SSF46689">
    <property type="entry name" value="Homeodomain-like"/>
    <property type="match status" value="1"/>
</dbReference>
<dbReference type="AlphaFoldDB" id="A0A0T6LRF4"/>
<accession>A0A0T6LRF4</accession>
<dbReference type="GO" id="GO:0003700">
    <property type="term" value="F:DNA-binding transcription factor activity"/>
    <property type="evidence" value="ECO:0007669"/>
    <property type="project" value="TreeGrafter"/>
</dbReference>
<keyword evidence="7" id="KW-1185">Reference proteome</keyword>
<dbReference type="STRING" id="76728.AQ490_24135"/>
<evidence type="ECO:0000256" key="4">
    <source>
        <dbReference type="PROSITE-ProRule" id="PRU00335"/>
    </source>
</evidence>
<dbReference type="InterPro" id="IPR054129">
    <property type="entry name" value="DesT_TetR_C"/>
</dbReference>
<keyword evidence="3" id="KW-0804">Transcription</keyword>
<reference evidence="6 7" key="1">
    <citation type="submission" date="2015-10" db="EMBL/GenBank/DDBJ databases">
        <title>Draft genome sequence of pyrrolomycin-producing Streptomyces vitaminophilus.</title>
        <authorList>
            <person name="Graham D.E."/>
            <person name="Mahan K.M."/>
            <person name="Klingeman D.M."/>
            <person name="Hettich R.L."/>
            <person name="Parry R.J."/>
        </authorList>
    </citation>
    <scope>NUCLEOTIDE SEQUENCE [LARGE SCALE GENOMIC DNA]</scope>
    <source>
        <strain evidence="6 7">ATCC 31673</strain>
    </source>
</reference>
<keyword evidence="2 4" id="KW-0238">DNA-binding</keyword>
<dbReference type="PANTHER" id="PTHR30055">
    <property type="entry name" value="HTH-TYPE TRANSCRIPTIONAL REGULATOR RUTR"/>
    <property type="match status" value="1"/>
</dbReference>
<evidence type="ECO:0000256" key="3">
    <source>
        <dbReference type="ARBA" id="ARBA00023163"/>
    </source>
</evidence>
<proteinExistence type="predicted"/>
<evidence type="ECO:0000259" key="5">
    <source>
        <dbReference type="PROSITE" id="PS50977"/>
    </source>
</evidence>
<dbReference type="Proteomes" id="UP000050867">
    <property type="component" value="Unassembled WGS sequence"/>
</dbReference>
<dbReference type="GO" id="GO:0000976">
    <property type="term" value="F:transcription cis-regulatory region binding"/>
    <property type="evidence" value="ECO:0007669"/>
    <property type="project" value="TreeGrafter"/>
</dbReference>
<evidence type="ECO:0000256" key="1">
    <source>
        <dbReference type="ARBA" id="ARBA00023015"/>
    </source>
</evidence>
<feature type="domain" description="HTH tetR-type" evidence="5">
    <location>
        <begin position="2"/>
        <end position="62"/>
    </location>
</feature>
<organism evidence="6 7">
    <name type="scientific">Wenjunlia vitaminophila</name>
    <name type="common">Streptomyces vitaminophilus</name>
    <dbReference type="NCBI Taxonomy" id="76728"/>
    <lineage>
        <taxon>Bacteria</taxon>
        <taxon>Bacillati</taxon>
        <taxon>Actinomycetota</taxon>
        <taxon>Actinomycetes</taxon>
        <taxon>Kitasatosporales</taxon>
        <taxon>Streptomycetaceae</taxon>
        <taxon>Wenjunlia</taxon>
    </lineage>
</organism>
<dbReference type="Gene3D" id="1.10.357.10">
    <property type="entry name" value="Tetracycline Repressor, domain 2"/>
    <property type="match status" value="1"/>
</dbReference>
<protein>
    <submittedName>
        <fullName evidence="6">TetR family transcriptional regulator</fullName>
    </submittedName>
</protein>
<comment type="caution">
    <text evidence="6">The sequence shown here is derived from an EMBL/GenBank/DDBJ whole genome shotgun (WGS) entry which is preliminary data.</text>
</comment>
<feature type="DNA-binding region" description="H-T-H motif" evidence="4">
    <location>
        <begin position="25"/>
        <end position="44"/>
    </location>
</feature>
<evidence type="ECO:0000313" key="7">
    <source>
        <dbReference type="Proteomes" id="UP000050867"/>
    </source>
</evidence>
<dbReference type="InterPro" id="IPR009057">
    <property type="entry name" value="Homeodomain-like_sf"/>
</dbReference>
<dbReference type="EMBL" id="LLZU01000020">
    <property type="protein sequence ID" value="KRV48630.1"/>
    <property type="molecule type" value="Genomic_DNA"/>
</dbReference>
<dbReference type="eggNOG" id="COG1309">
    <property type="taxonomic scope" value="Bacteria"/>
</dbReference>
<evidence type="ECO:0000313" key="6">
    <source>
        <dbReference type="EMBL" id="KRV48630.1"/>
    </source>
</evidence>
<dbReference type="InterPro" id="IPR001647">
    <property type="entry name" value="HTH_TetR"/>
</dbReference>
<dbReference type="InterPro" id="IPR050109">
    <property type="entry name" value="HTH-type_TetR-like_transc_reg"/>
</dbReference>
<name>A0A0T6LRF4_WENVI</name>
<gene>
    <name evidence="6" type="ORF">AQ490_24135</name>
</gene>
<keyword evidence="1" id="KW-0805">Transcription regulation</keyword>
<sequence>MAQRREQLLDAALDLFGRHAPEDVSLDDVAAAAGVSRPLVYRYFPGGKQQLYEAALRTAADDLSGRFLEPATGTPTQRLSNALDRYLAFVDERDAGYAALLRGGYVTETSRTTAIVDGVRRGALEQILAHLALPEPSPRLVLALRSWIASVEMVSLAWLDQGKQPPADELRSWLVDHFVGLLVVTAAGDATVAAQLRPVFAAENRASPAGSLARRLDGISAAVAHLR</sequence>
<dbReference type="PANTHER" id="PTHR30055:SF174">
    <property type="entry name" value="TRANSCRIPTIONAL REGULATORY PROTEIN (PROBABLY TETR-FAMILY)-RELATED"/>
    <property type="match status" value="1"/>
</dbReference>